<dbReference type="InterPro" id="IPR000887">
    <property type="entry name" value="Aldlse_KDPG_KHG"/>
</dbReference>
<dbReference type="PROSITE" id="PS00159">
    <property type="entry name" value="ALDOLASE_KDPG_KHG_1"/>
    <property type="match status" value="1"/>
</dbReference>
<keyword evidence="8" id="KW-0119">Carbohydrate metabolism</keyword>
<evidence type="ECO:0000256" key="5">
    <source>
        <dbReference type="ARBA" id="ARBA00013063"/>
    </source>
</evidence>
<organism evidence="9 10">
    <name type="scientific">Isoptericola chiayiensis</name>
    <dbReference type="NCBI Taxonomy" id="579446"/>
    <lineage>
        <taxon>Bacteria</taxon>
        <taxon>Bacillati</taxon>
        <taxon>Actinomycetota</taxon>
        <taxon>Actinomycetes</taxon>
        <taxon>Micrococcales</taxon>
        <taxon>Promicromonosporaceae</taxon>
        <taxon>Isoptericola</taxon>
    </lineage>
</organism>
<dbReference type="PANTHER" id="PTHR30246:SF1">
    <property type="entry name" value="2-DEHYDRO-3-DEOXY-6-PHOSPHOGALACTONATE ALDOLASE-RELATED"/>
    <property type="match status" value="1"/>
</dbReference>
<evidence type="ECO:0000313" key="9">
    <source>
        <dbReference type="EMBL" id="GAA4717383.1"/>
    </source>
</evidence>
<evidence type="ECO:0000313" key="10">
    <source>
        <dbReference type="Proteomes" id="UP001500956"/>
    </source>
</evidence>
<reference evidence="10" key="1">
    <citation type="journal article" date="2019" name="Int. J. Syst. Evol. Microbiol.">
        <title>The Global Catalogue of Microorganisms (GCM) 10K type strain sequencing project: providing services to taxonomists for standard genome sequencing and annotation.</title>
        <authorList>
            <consortium name="The Broad Institute Genomics Platform"/>
            <consortium name="The Broad Institute Genome Sequencing Center for Infectious Disease"/>
            <person name="Wu L."/>
            <person name="Ma J."/>
        </authorList>
    </citation>
    <scope>NUCLEOTIDE SEQUENCE [LARGE SCALE GENOMIC DNA]</scope>
    <source>
        <strain evidence="10">JCM 18063</strain>
    </source>
</reference>
<dbReference type="InterPro" id="IPR031338">
    <property type="entry name" value="KDPG/KHG_AS_2"/>
</dbReference>
<evidence type="ECO:0000256" key="1">
    <source>
        <dbReference type="ARBA" id="ARBA00000654"/>
    </source>
</evidence>
<sequence>MSSPTVLDTLAQHRLVPVVVVDGADQGLGLADALIAGGLPVAEITLRTAGGLDAIRAVAAERPDVVVGAGTVTTAAQVDDVVGAGARYIVSPGLSRAVVERAQEHGVPVLPGVATATDVMTALDLGVETVKLFPASVVGGPAALKALAAPFPGVRFVPTGGVSADNLPDYLALKPVLAVGGSWMVAKGLVDAGDWAEITRRTTEAVDLTKES</sequence>
<name>A0ABP8XYM5_9MICO</name>
<dbReference type="Gene3D" id="3.20.20.70">
    <property type="entry name" value="Aldolase class I"/>
    <property type="match status" value="1"/>
</dbReference>
<dbReference type="InterPro" id="IPR031337">
    <property type="entry name" value="KDPG/KHG_AS_1"/>
</dbReference>
<keyword evidence="10" id="KW-1185">Reference proteome</keyword>
<gene>
    <name evidence="9" type="primary">eda</name>
    <name evidence="9" type="ORF">GCM10023216_01710</name>
</gene>
<dbReference type="SUPFAM" id="SSF51569">
    <property type="entry name" value="Aldolase"/>
    <property type="match status" value="1"/>
</dbReference>
<accession>A0ABP8XYM5</accession>
<proteinExistence type="inferred from homology"/>
<protein>
    <recommendedName>
        <fullName evidence="5">2-dehydro-3-deoxy-phosphogluconate aldolase</fullName>
        <ecNumber evidence="5">4.1.2.14</ecNumber>
    </recommendedName>
</protein>
<dbReference type="Proteomes" id="UP001500956">
    <property type="component" value="Unassembled WGS sequence"/>
</dbReference>
<dbReference type="PANTHER" id="PTHR30246">
    <property type="entry name" value="2-KETO-3-DEOXY-6-PHOSPHOGLUCONATE ALDOLASE"/>
    <property type="match status" value="1"/>
</dbReference>
<dbReference type="PROSITE" id="PS00160">
    <property type="entry name" value="ALDOLASE_KDPG_KHG_2"/>
    <property type="match status" value="1"/>
</dbReference>
<dbReference type="EC" id="4.1.2.14" evidence="5"/>
<dbReference type="NCBIfam" id="TIGR01182">
    <property type="entry name" value="eda"/>
    <property type="match status" value="1"/>
</dbReference>
<comment type="caution">
    <text evidence="9">The sequence shown here is derived from an EMBL/GenBank/DDBJ whole genome shotgun (WGS) entry which is preliminary data.</text>
</comment>
<evidence type="ECO:0000256" key="4">
    <source>
        <dbReference type="ARBA" id="ARBA00011233"/>
    </source>
</evidence>
<dbReference type="CDD" id="cd00452">
    <property type="entry name" value="KDPG_aldolase"/>
    <property type="match status" value="1"/>
</dbReference>
<evidence type="ECO:0000256" key="3">
    <source>
        <dbReference type="ARBA" id="ARBA00006906"/>
    </source>
</evidence>
<comment type="subunit">
    <text evidence="4">Homotrimer.</text>
</comment>
<comment type="similarity">
    <text evidence="3">Belongs to the KHG/KDPG aldolase family.</text>
</comment>
<dbReference type="InterPro" id="IPR013785">
    <property type="entry name" value="Aldolase_TIM"/>
</dbReference>
<comment type="pathway">
    <text evidence="2">Carbohydrate acid metabolism; 2-dehydro-3-deoxy-D-gluconate degradation; D-glyceraldehyde 3-phosphate and pyruvate from 2-dehydro-3-deoxy-D-gluconate: step 2/2.</text>
</comment>
<dbReference type="Pfam" id="PF01081">
    <property type="entry name" value="Aldolase"/>
    <property type="match status" value="1"/>
</dbReference>
<evidence type="ECO:0000256" key="8">
    <source>
        <dbReference type="ARBA" id="ARBA00023277"/>
    </source>
</evidence>
<comment type="catalytic activity">
    <reaction evidence="1">
        <text>2-dehydro-3-deoxy-6-phospho-D-gluconate = D-glyceraldehyde 3-phosphate + pyruvate</text>
        <dbReference type="Rhea" id="RHEA:17089"/>
        <dbReference type="ChEBI" id="CHEBI:15361"/>
        <dbReference type="ChEBI" id="CHEBI:57569"/>
        <dbReference type="ChEBI" id="CHEBI:59776"/>
        <dbReference type="EC" id="4.1.2.14"/>
    </reaction>
</comment>
<dbReference type="RefSeq" id="WP_172151969.1">
    <property type="nucleotide sequence ID" value="NZ_BAABID010000002.1"/>
</dbReference>
<keyword evidence="6" id="KW-0456">Lyase</keyword>
<evidence type="ECO:0000256" key="2">
    <source>
        <dbReference type="ARBA" id="ARBA00004736"/>
    </source>
</evidence>
<evidence type="ECO:0000256" key="7">
    <source>
        <dbReference type="ARBA" id="ARBA00023270"/>
    </source>
</evidence>
<evidence type="ECO:0000256" key="6">
    <source>
        <dbReference type="ARBA" id="ARBA00023239"/>
    </source>
</evidence>
<dbReference type="NCBIfam" id="NF004325">
    <property type="entry name" value="PRK05718.1"/>
    <property type="match status" value="1"/>
</dbReference>
<keyword evidence="7" id="KW-0704">Schiff base</keyword>
<dbReference type="EMBL" id="BAABID010000002">
    <property type="protein sequence ID" value="GAA4717383.1"/>
    <property type="molecule type" value="Genomic_DNA"/>
</dbReference>